<comment type="caution">
    <text evidence="5">The sequence shown here is derived from an EMBL/GenBank/DDBJ whole genome shotgun (WGS) entry which is preliminary data.</text>
</comment>
<dbReference type="PROSITE" id="PS52050">
    <property type="entry name" value="WYL"/>
    <property type="match status" value="1"/>
</dbReference>
<evidence type="ECO:0000256" key="2">
    <source>
        <dbReference type="ARBA" id="ARBA00023163"/>
    </source>
</evidence>
<sequence length="338" mass="38587">MYHPTTRLLTILELLQTHPHMSGEELASRLEVEPRTVRRYILMLQEMGMPVEGMRGPGGGYRLRPGFKLPPLLFTEEEATAIVLGLLGASWLEIDLPSVALQGALAKVYRVLPMKGRERLQAISSHMRLLPRAQDEHTNAEWLVVVSGAAQEHRRVTIEYCSHHNEVTQRTIEPYGVVGWRGRWYVVGYCCLRQGYRTFRLDRFRSVQLLSETFLADEDFDYRAYADKHLTAVPAKWSIEVEFHAELHLVQHKIPSAYGQLTATPTGVLYQTHHVHLPTMARYLVGLDLPFVILHPPELREALRQLAEEMMQIANTSTQDHHNGKETAHDYQSSALEG</sequence>
<dbReference type="PROSITE" id="PS51000">
    <property type="entry name" value="HTH_DEOR_2"/>
    <property type="match status" value="1"/>
</dbReference>
<dbReference type="RefSeq" id="WP_220205158.1">
    <property type="nucleotide sequence ID" value="NZ_BNJK01000001.1"/>
</dbReference>
<accession>A0A8J3N1Q5</accession>
<keyword evidence="6" id="KW-1185">Reference proteome</keyword>
<dbReference type="SUPFAM" id="SSF46785">
    <property type="entry name" value="Winged helix' DNA-binding domain"/>
    <property type="match status" value="1"/>
</dbReference>
<feature type="domain" description="HTH deoR-type" evidence="4">
    <location>
        <begin position="4"/>
        <end position="62"/>
    </location>
</feature>
<gene>
    <name evidence="5" type="ORF">KSF_044650</name>
</gene>
<dbReference type="AlphaFoldDB" id="A0A8J3N1Q5"/>
<dbReference type="Proteomes" id="UP000597444">
    <property type="component" value="Unassembled WGS sequence"/>
</dbReference>
<organism evidence="5 6">
    <name type="scientific">Reticulibacter mediterranei</name>
    <dbReference type="NCBI Taxonomy" id="2778369"/>
    <lineage>
        <taxon>Bacteria</taxon>
        <taxon>Bacillati</taxon>
        <taxon>Chloroflexota</taxon>
        <taxon>Ktedonobacteria</taxon>
        <taxon>Ktedonobacterales</taxon>
        <taxon>Reticulibacteraceae</taxon>
        <taxon>Reticulibacter</taxon>
    </lineage>
</organism>
<dbReference type="InterPro" id="IPR028349">
    <property type="entry name" value="PafC-like"/>
</dbReference>
<evidence type="ECO:0000313" key="6">
    <source>
        <dbReference type="Proteomes" id="UP000597444"/>
    </source>
</evidence>
<evidence type="ECO:0000256" key="1">
    <source>
        <dbReference type="ARBA" id="ARBA00023015"/>
    </source>
</evidence>
<dbReference type="Gene3D" id="1.10.10.10">
    <property type="entry name" value="Winged helix-like DNA-binding domain superfamily/Winged helix DNA-binding domain"/>
    <property type="match status" value="1"/>
</dbReference>
<dbReference type="InterPro" id="IPR057727">
    <property type="entry name" value="WCX_dom"/>
</dbReference>
<reference evidence="5" key="1">
    <citation type="submission" date="2020-10" db="EMBL/GenBank/DDBJ databases">
        <title>Taxonomic study of unclassified bacteria belonging to the class Ktedonobacteria.</title>
        <authorList>
            <person name="Yabe S."/>
            <person name="Wang C.M."/>
            <person name="Zheng Y."/>
            <person name="Sakai Y."/>
            <person name="Cavaletti L."/>
            <person name="Monciardini P."/>
            <person name="Donadio S."/>
        </authorList>
    </citation>
    <scope>NUCLEOTIDE SEQUENCE</scope>
    <source>
        <strain evidence="5">ID150040</strain>
    </source>
</reference>
<dbReference type="PANTHER" id="PTHR34580">
    <property type="match status" value="1"/>
</dbReference>
<dbReference type="InterPro" id="IPR001034">
    <property type="entry name" value="DeoR_HTH"/>
</dbReference>
<keyword evidence="1" id="KW-0805">Transcription regulation</keyword>
<proteinExistence type="predicted"/>
<dbReference type="Pfam" id="PF08279">
    <property type="entry name" value="HTH_11"/>
    <property type="match status" value="1"/>
</dbReference>
<dbReference type="Pfam" id="PF13280">
    <property type="entry name" value="WYL"/>
    <property type="match status" value="1"/>
</dbReference>
<dbReference type="EMBL" id="BNJK01000001">
    <property type="protein sequence ID" value="GHO94417.1"/>
    <property type="molecule type" value="Genomic_DNA"/>
</dbReference>
<dbReference type="PANTHER" id="PTHR34580:SF3">
    <property type="entry name" value="PROTEIN PAFB"/>
    <property type="match status" value="1"/>
</dbReference>
<name>A0A8J3N1Q5_9CHLR</name>
<protein>
    <submittedName>
        <fullName evidence="5">Transcriptional regulator</fullName>
    </submittedName>
</protein>
<dbReference type="InterPro" id="IPR026881">
    <property type="entry name" value="WYL_dom"/>
</dbReference>
<feature type="compositionally biased region" description="Basic and acidic residues" evidence="3">
    <location>
        <begin position="319"/>
        <end position="329"/>
    </location>
</feature>
<dbReference type="GO" id="GO:0003700">
    <property type="term" value="F:DNA-binding transcription factor activity"/>
    <property type="evidence" value="ECO:0007669"/>
    <property type="project" value="InterPro"/>
</dbReference>
<evidence type="ECO:0000313" key="5">
    <source>
        <dbReference type="EMBL" id="GHO94417.1"/>
    </source>
</evidence>
<dbReference type="InterPro" id="IPR013196">
    <property type="entry name" value="HTH_11"/>
</dbReference>
<keyword evidence="2" id="KW-0804">Transcription</keyword>
<evidence type="ECO:0000259" key="4">
    <source>
        <dbReference type="PROSITE" id="PS51000"/>
    </source>
</evidence>
<dbReference type="PIRSF" id="PIRSF016838">
    <property type="entry name" value="PafC"/>
    <property type="match status" value="1"/>
</dbReference>
<dbReference type="InterPro" id="IPR036390">
    <property type="entry name" value="WH_DNA-bd_sf"/>
</dbReference>
<dbReference type="InterPro" id="IPR051534">
    <property type="entry name" value="CBASS_pafABC_assoc_protein"/>
</dbReference>
<dbReference type="Pfam" id="PF25583">
    <property type="entry name" value="WCX"/>
    <property type="match status" value="1"/>
</dbReference>
<evidence type="ECO:0000256" key="3">
    <source>
        <dbReference type="SAM" id="MobiDB-lite"/>
    </source>
</evidence>
<dbReference type="InterPro" id="IPR036388">
    <property type="entry name" value="WH-like_DNA-bd_sf"/>
</dbReference>
<feature type="region of interest" description="Disordered" evidence="3">
    <location>
        <begin position="316"/>
        <end position="338"/>
    </location>
</feature>